<keyword evidence="2" id="KW-1185">Reference proteome</keyword>
<protein>
    <submittedName>
        <fullName evidence="1">Uncharacterized protein</fullName>
    </submittedName>
</protein>
<dbReference type="EMBL" id="JAPFRD010000006">
    <property type="protein sequence ID" value="MCW8108058.1"/>
    <property type="molecule type" value="Genomic_DNA"/>
</dbReference>
<dbReference type="RefSeq" id="WP_265616753.1">
    <property type="nucleotide sequence ID" value="NZ_JAPFRD010000006.1"/>
</dbReference>
<dbReference type="Proteomes" id="UP001142810">
    <property type="component" value="Unassembled WGS sequence"/>
</dbReference>
<proteinExistence type="predicted"/>
<gene>
    <name evidence="1" type="ORF">OPS25_06060</name>
</gene>
<sequence>MQNDNSLYNLAFTQEDASDLANLSQDNLKKVYPELYLKAASTIRRKRRARNKANQQSEMSDAALLALTHSTKSFIEESYFRSRWYRYLKSILVKFARRVFFDKSSFEQDIQLILTSDFFDSQWYSDFSGVQGDDKALARHYLLHGYANLLDPSSSFSTKAYLQFNPDIISSALNPLVHYLRHGVLEKRKIAESSYKKTENNE</sequence>
<organism evidence="1 2">
    <name type="scientific">Alteromonas aquimaris</name>
    <dbReference type="NCBI Taxonomy" id="2998417"/>
    <lineage>
        <taxon>Bacteria</taxon>
        <taxon>Pseudomonadati</taxon>
        <taxon>Pseudomonadota</taxon>
        <taxon>Gammaproteobacteria</taxon>
        <taxon>Alteromonadales</taxon>
        <taxon>Alteromonadaceae</taxon>
        <taxon>Alteromonas/Salinimonas group</taxon>
        <taxon>Alteromonas</taxon>
    </lineage>
</organism>
<comment type="caution">
    <text evidence="1">The sequence shown here is derived from an EMBL/GenBank/DDBJ whole genome shotgun (WGS) entry which is preliminary data.</text>
</comment>
<accession>A0ABT3P5K5</accession>
<evidence type="ECO:0000313" key="2">
    <source>
        <dbReference type="Proteomes" id="UP001142810"/>
    </source>
</evidence>
<name>A0ABT3P5K5_9ALTE</name>
<evidence type="ECO:0000313" key="1">
    <source>
        <dbReference type="EMBL" id="MCW8108058.1"/>
    </source>
</evidence>
<reference evidence="1" key="1">
    <citation type="submission" date="2022-11" db="EMBL/GenBank/DDBJ databases">
        <title>Alteromonas sp. nov., isolated from sea water of the Qingdao.</title>
        <authorList>
            <person name="Wang Q."/>
        </authorList>
    </citation>
    <scope>NUCLEOTIDE SEQUENCE</scope>
    <source>
        <strain evidence="1">ASW11-7</strain>
    </source>
</reference>